<dbReference type="AlphaFoldDB" id="A0A0A9DID4"/>
<proteinExistence type="predicted"/>
<sequence>MCNLDGETQWIFFRQDGLVRHCHVRSTHGSIRTFYLTDHKIDCLYFPMSLM</sequence>
<name>A0A0A9DID4_ARUDO</name>
<accession>A0A0A9DID4</accession>
<evidence type="ECO:0000313" key="1">
    <source>
        <dbReference type="EMBL" id="JAD83522.1"/>
    </source>
</evidence>
<protein>
    <submittedName>
        <fullName evidence="1">Uncharacterized protein</fullName>
    </submittedName>
</protein>
<reference evidence="1" key="2">
    <citation type="journal article" date="2015" name="Data Brief">
        <title>Shoot transcriptome of the giant reed, Arundo donax.</title>
        <authorList>
            <person name="Barrero R.A."/>
            <person name="Guerrero F.D."/>
            <person name="Moolhuijzen P."/>
            <person name="Goolsby J.A."/>
            <person name="Tidwell J."/>
            <person name="Bellgard S.E."/>
            <person name="Bellgard M.I."/>
        </authorList>
    </citation>
    <scope>NUCLEOTIDE SEQUENCE</scope>
    <source>
        <tissue evidence="1">Shoot tissue taken approximately 20 cm above the soil surface</tissue>
    </source>
</reference>
<reference evidence="1" key="1">
    <citation type="submission" date="2014-09" db="EMBL/GenBank/DDBJ databases">
        <authorList>
            <person name="Magalhaes I.L.F."/>
            <person name="Oliveira U."/>
            <person name="Santos F.R."/>
            <person name="Vidigal T.H.D.A."/>
            <person name="Brescovit A.D."/>
            <person name="Santos A.J."/>
        </authorList>
    </citation>
    <scope>NUCLEOTIDE SEQUENCE</scope>
    <source>
        <tissue evidence="1">Shoot tissue taken approximately 20 cm above the soil surface</tissue>
    </source>
</reference>
<organism evidence="1">
    <name type="scientific">Arundo donax</name>
    <name type="common">Giant reed</name>
    <name type="synonym">Donax arundinaceus</name>
    <dbReference type="NCBI Taxonomy" id="35708"/>
    <lineage>
        <taxon>Eukaryota</taxon>
        <taxon>Viridiplantae</taxon>
        <taxon>Streptophyta</taxon>
        <taxon>Embryophyta</taxon>
        <taxon>Tracheophyta</taxon>
        <taxon>Spermatophyta</taxon>
        <taxon>Magnoliopsida</taxon>
        <taxon>Liliopsida</taxon>
        <taxon>Poales</taxon>
        <taxon>Poaceae</taxon>
        <taxon>PACMAD clade</taxon>
        <taxon>Arundinoideae</taxon>
        <taxon>Arundineae</taxon>
        <taxon>Arundo</taxon>
    </lineage>
</organism>
<dbReference type="EMBL" id="GBRH01214373">
    <property type="protein sequence ID" value="JAD83522.1"/>
    <property type="molecule type" value="Transcribed_RNA"/>
</dbReference>